<dbReference type="EMBL" id="PTJD01000002">
    <property type="protein sequence ID" value="PPK98159.1"/>
    <property type="molecule type" value="Genomic_DNA"/>
</dbReference>
<dbReference type="GO" id="GO:0005524">
    <property type="term" value="F:ATP binding"/>
    <property type="evidence" value="ECO:0007669"/>
    <property type="project" value="UniProtKB-UniRule"/>
</dbReference>
<evidence type="ECO:0000256" key="4">
    <source>
        <dbReference type="ARBA" id="ARBA00022741"/>
    </source>
</evidence>
<feature type="region of interest" description="Disordered" evidence="8">
    <location>
        <begin position="369"/>
        <end position="500"/>
    </location>
</feature>
<feature type="compositionally biased region" description="Gly residues" evidence="8">
    <location>
        <begin position="444"/>
        <end position="461"/>
    </location>
</feature>
<protein>
    <recommendedName>
        <fullName evidence="1">non-specific serine/threonine protein kinase</fullName>
        <ecNumber evidence="1">2.7.11.1</ecNumber>
    </recommendedName>
</protein>
<accession>A0A2S6IVE4</accession>
<dbReference type="RefSeq" id="WP_104431574.1">
    <property type="nucleotide sequence ID" value="NZ_PTJD01000002.1"/>
</dbReference>
<dbReference type="Gene3D" id="3.30.200.20">
    <property type="entry name" value="Phosphorylase Kinase, domain 1"/>
    <property type="match status" value="1"/>
</dbReference>
<evidence type="ECO:0000256" key="2">
    <source>
        <dbReference type="ARBA" id="ARBA00022527"/>
    </source>
</evidence>
<proteinExistence type="predicted"/>
<dbReference type="CDD" id="cd14014">
    <property type="entry name" value="STKc_PknB_like"/>
    <property type="match status" value="1"/>
</dbReference>
<evidence type="ECO:0000256" key="1">
    <source>
        <dbReference type="ARBA" id="ARBA00012513"/>
    </source>
</evidence>
<name>A0A2S6IVE4_9ACTN</name>
<keyword evidence="4 7" id="KW-0547">Nucleotide-binding</keyword>
<feature type="compositionally biased region" description="Low complexity" evidence="8">
    <location>
        <begin position="369"/>
        <end position="398"/>
    </location>
</feature>
<evidence type="ECO:0000256" key="7">
    <source>
        <dbReference type="PROSITE-ProRule" id="PRU10141"/>
    </source>
</evidence>
<dbReference type="InterPro" id="IPR017441">
    <property type="entry name" value="Protein_kinase_ATP_BS"/>
</dbReference>
<evidence type="ECO:0000256" key="8">
    <source>
        <dbReference type="SAM" id="MobiDB-lite"/>
    </source>
</evidence>
<keyword evidence="11" id="KW-1185">Reference proteome</keyword>
<dbReference type="GO" id="GO:0004674">
    <property type="term" value="F:protein serine/threonine kinase activity"/>
    <property type="evidence" value="ECO:0007669"/>
    <property type="project" value="UniProtKB-KW"/>
</dbReference>
<feature type="compositionally biased region" description="Pro residues" evidence="8">
    <location>
        <begin position="312"/>
        <end position="322"/>
    </location>
</feature>
<feature type="binding site" evidence="7">
    <location>
        <position position="42"/>
    </location>
    <ligand>
        <name>ATP</name>
        <dbReference type="ChEBI" id="CHEBI:30616"/>
    </ligand>
</feature>
<keyword evidence="3" id="KW-0808">Transferase</keyword>
<keyword evidence="5 10" id="KW-0418">Kinase</keyword>
<evidence type="ECO:0000256" key="3">
    <source>
        <dbReference type="ARBA" id="ARBA00022679"/>
    </source>
</evidence>
<dbReference type="AlphaFoldDB" id="A0A2S6IVE4"/>
<organism evidence="10 11">
    <name type="scientific">Kineococcus xinjiangensis</name>
    <dbReference type="NCBI Taxonomy" id="512762"/>
    <lineage>
        <taxon>Bacteria</taxon>
        <taxon>Bacillati</taxon>
        <taxon>Actinomycetota</taxon>
        <taxon>Actinomycetes</taxon>
        <taxon>Kineosporiales</taxon>
        <taxon>Kineosporiaceae</taxon>
        <taxon>Kineococcus</taxon>
    </lineage>
</organism>
<dbReference type="PANTHER" id="PTHR43289:SF6">
    <property type="entry name" value="SERINE_THREONINE-PROTEIN KINASE NEKL-3"/>
    <property type="match status" value="1"/>
</dbReference>
<dbReference type="SUPFAM" id="SSF56112">
    <property type="entry name" value="Protein kinase-like (PK-like)"/>
    <property type="match status" value="1"/>
</dbReference>
<dbReference type="Gene3D" id="1.10.510.10">
    <property type="entry name" value="Transferase(Phosphotransferase) domain 1"/>
    <property type="match status" value="1"/>
</dbReference>
<feature type="compositionally biased region" description="Low complexity" evidence="8">
    <location>
        <begin position="323"/>
        <end position="334"/>
    </location>
</feature>
<gene>
    <name evidence="10" type="ORF">CLV92_102312</name>
</gene>
<dbReference type="InterPro" id="IPR000719">
    <property type="entry name" value="Prot_kinase_dom"/>
</dbReference>
<evidence type="ECO:0000256" key="6">
    <source>
        <dbReference type="ARBA" id="ARBA00022840"/>
    </source>
</evidence>
<keyword evidence="2 10" id="KW-0723">Serine/threonine-protein kinase</keyword>
<dbReference type="Proteomes" id="UP000239485">
    <property type="component" value="Unassembled WGS sequence"/>
</dbReference>
<dbReference type="InterPro" id="IPR011009">
    <property type="entry name" value="Kinase-like_dom_sf"/>
</dbReference>
<feature type="domain" description="Protein kinase" evidence="9">
    <location>
        <begin position="13"/>
        <end position="267"/>
    </location>
</feature>
<dbReference type="Gene3D" id="3.40.1000.10">
    <property type="entry name" value="Mog1/PsbP, alpha/beta/alpha sandwich"/>
    <property type="match status" value="1"/>
</dbReference>
<dbReference type="Pfam" id="PF00069">
    <property type="entry name" value="Pkinase"/>
    <property type="match status" value="1"/>
</dbReference>
<dbReference type="PANTHER" id="PTHR43289">
    <property type="entry name" value="MITOGEN-ACTIVATED PROTEIN KINASE KINASE KINASE 20-RELATED"/>
    <property type="match status" value="1"/>
</dbReference>
<dbReference type="SMART" id="SM00220">
    <property type="entry name" value="S_TKc"/>
    <property type="match status" value="1"/>
</dbReference>
<dbReference type="EC" id="2.7.11.1" evidence="1"/>
<feature type="compositionally biased region" description="Low complexity" evidence="8">
    <location>
        <begin position="425"/>
        <end position="434"/>
    </location>
</feature>
<keyword evidence="6 7" id="KW-0067">ATP-binding</keyword>
<evidence type="ECO:0000259" key="9">
    <source>
        <dbReference type="PROSITE" id="PS50011"/>
    </source>
</evidence>
<comment type="caution">
    <text evidence="10">The sequence shown here is derived from an EMBL/GenBank/DDBJ whole genome shotgun (WGS) entry which is preliminary data.</text>
</comment>
<feature type="region of interest" description="Disordered" evidence="8">
    <location>
        <begin position="257"/>
        <end position="338"/>
    </location>
</feature>
<evidence type="ECO:0000256" key="5">
    <source>
        <dbReference type="ARBA" id="ARBA00022777"/>
    </source>
</evidence>
<dbReference type="PROSITE" id="PS00107">
    <property type="entry name" value="PROTEIN_KINASE_ATP"/>
    <property type="match status" value="1"/>
</dbReference>
<evidence type="ECO:0000313" key="10">
    <source>
        <dbReference type="EMBL" id="PPK98159.1"/>
    </source>
</evidence>
<evidence type="ECO:0000313" key="11">
    <source>
        <dbReference type="Proteomes" id="UP000239485"/>
    </source>
</evidence>
<reference evidence="10 11" key="1">
    <citation type="submission" date="2018-02" db="EMBL/GenBank/DDBJ databases">
        <title>Genomic Encyclopedia of Archaeal and Bacterial Type Strains, Phase II (KMG-II): from individual species to whole genera.</title>
        <authorList>
            <person name="Goeker M."/>
        </authorList>
    </citation>
    <scope>NUCLEOTIDE SEQUENCE [LARGE SCALE GENOMIC DNA]</scope>
    <source>
        <strain evidence="10 11">DSM 22857</strain>
    </source>
</reference>
<dbReference type="PROSITE" id="PS50011">
    <property type="entry name" value="PROTEIN_KINASE_DOM"/>
    <property type="match status" value="1"/>
</dbReference>
<feature type="compositionally biased region" description="Acidic residues" evidence="8">
    <location>
        <begin position="399"/>
        <end position="408"/>
    </location>
</feature>
<sequence>MTSAGDLVVGGRYRLSAPLGSGGMGTVWDGHDELLRRNVAVKEVRPPAGLSEAERAELVERTRREARAAAAVTSPAVMTVFDVVEEGERTWIVMERLSSRTLADLIREEGPLPPAEAAGIGLAVLDALDAAHAAGVLHRDVKPANVLRGPGNRIVLADFGIAQAVGETSITQTGMVLGSPAYLAPERARGAPASPASDLWGLGALLFAAVEGFPPFDRGDALATLTAVVSDDVPPRPHAGELEPVVAGLLRKDPQERLTSAQVRPLLQRAARGGPERSAARWAPAAAPPAAAPGAQSVSTTQPLPLAQVPVPSGPPAGPAGAPPAGRGAGAPAAGHGGRRSRALVPAVLAAVVAAGAVAFAVQAGDDDPAGAPANGGPASAPAAPGAASPEESAAPEEVVPEQDDSADGAEAPGTEEPSREAPKSPAEGSSADGESGDSEPGDSGSGTSGSGNSGNGGSGDGDASPAAAGQLPAGWESYTDDSGFSIGVPAGWRTERKGQRVYLRDPGSSRYLLVDQTDEPKPDPLEDWRALEPTLAERFDGYQRVRLERVQVDYAEDAADLEFRYGKDGRTHVIDRNLVTGPDKAYALYWSAPHEDWPEQRRLFETLATTFTPAGR</sequence>
<dbReference type="OrthoDB" id="3679634at2"/>